<dbReference type="AlphaFoldDB" id="A0A915CSS4"/>
<reference evidence="2 3" key="1">
    <citation type="submission" date="2022-11" db="UniProtKB">
        <authorList>
            <consortium name="WormBaseParasite"/>
        </authorList>
    </citation>
    <scope>IDENTIFICATION</scope>
</reference>
<organism evidence="1 2">
    <name type="scientific">Ditylenchus dipsaci</name>
    <dbReference type="NCBI Taxonomy" id="166011"/>
    <lineage>
        <taxon>Eukaryota</taxon>
        <taxon>Metazoa</taxon>
        <taxon>Ecdysozoa</taxon>
        <taxon>Nematoda</taxon>
        <taxon>Chromadorea</taxon>
        <taxon>Rhabditida</taxon>
        <taxon>Tylenchina</taxon>
        <taxon>Tylenchomorpha</taxon>
        <taxon>Sphaerularioidea</taxon>
        <taxon>Anguinidae</taxon>
        <taxon>Anguininae</taxon>
        <taxon>Ditylenchus</taxon>
    </lineage>
</organism>
<sequence length="81" mass="9180">MLSVLLESNSQAALLSGDFDCFPPIKAGEHFYNVRVDVKDFVSFKMGLDQACYVQENQCEFLVNGLKGYGFAEVEYRINPY</sequence>
<dbReference type="PANTHER" id="PTHR34717:SF1">
    <property type="entry name" value="EG:BACR7A4.20 PROTEIN"/>
    <property type="match status" value="1"/>
</dbReference>
<proteinExistence type="predicted"/>
<name>A0A915CSS4_9BILA</name>
<dbReference type="PANTHER" id="PTHR34717">
    <property type="entry name" value="EG:BACR7A4.20 PROTEIN"/>
    <property type="match status" value="1"/>
</dbReference>
<accession>A0A915CSS4</accession>
<dbReference type="WBParaSite" id="jg21790">
    <property type="protein sequence ID" value="jg21790"/>
    <property type="gene ID" value="jg21790"/>
</dbReference>
<dbReference type="WBParaSite" id="jg11740">
    <property type="protein sequence ID" value="jg11740"/>
    <property type="gene ID" value="jg11740"/>
</dbReference>
<evidence type="ECO:0000313" key="1">
    <source>
        <dbReference type="Proteomes" id="UP000887574"/>
    </source>
</evidence>
<keyword evidence="1" id="KW-1185">Reference proteome</keyword>
<dbReference type="Proteomes" id="UP000887574">
    <property type="component" value="Unplaced"/>
</dbReference>
<evidence type="ECO:0000313" key="3">
    <source>
        <dbReference type="WBParaSite" id="jg21790"/>
    </source>
</evidence>
<protein>
    <submittedName>
        <fullName evidence="2 3">Uncharacterized protein</fullName>
    </submittedName>
</protein>
<evidence type="ECO:0000313" key="2">
    <source>
        <dbReference type="WBParaSite" id="jg11740"/>
    </source>
</evidence>